<protein>
    <submittedName>
        <fullName evidence="3">Maleylpyruvate isomerase</fullName>
    </submittedName>
</protein>
<gene>
    <name evidence="3" type="ORF">GCM10025883_27830</name>
</gene>
<dbReference type="SUPFAM" id="SSF55718">
    <property type="entry name" value="SCP-like"/>
    <property type="match status" value="1"/>
</dbReference>
<proteinExistence type="predicted"/>
<dbReference type="SUPFAM" id="SSF109854">
    <property type="entry name" value="DinB/YfiT-like putative metalloenzymes"/>
    <property type="match status" value="1"/>
</dbReference>
<keyword evidence="4" id="KW-1185">Reference proteome</keyword>
<dbReference type="GO" id="GO:0016853">
    <property type="term" value="F:isomerase activity"/>
    <property type="evidence" value="ECO:0007669"/>
    <property type="project" value="UniProtKB-KW"/>
</dbReference>
<dbReference type="Gene3D" id="3.30.1050.20">
    <property type="match status" value="1"/>
</dbReference>
<feature type="domain" description="Mycothiol-dependent maleylpyruvate isomerase metal-binding" evidence="2">
    <location>
        <begin position="16"/>
        <end position="151"/>
    </location>
</feature>
<reference evidence="4" key="1">
    <citation type="journal article" date="2019" name="Int. J. Syst. Evol. Microbiol.">
        <title>The Global Catalogue of Microorganisms (GCM) 10K type strain sequencing project: providing services to taxonomists for standard genome sequencing and annotation.</title>
        <authorList>
            <consortium name="The Broad Institute Genomics Platform"/>
            <consortium name="The Broad Institute Genome Sequencing Center for Infectious Disease"/>
            <person name="Wu L."/>
            <person name="Ma J."/>
        </authorList>
    </citation>
    <scope>NUCLEOTIDE SEQUENCE [LARGE SCALE GENOMIC DNA]</scope>
    <source>
        <strain evidence="4">NBRC 113072</strain>
    </source>
</reference>
<dbReference type="Proteomes" id="UP001157126">
    <property type="component" value="Unassembled WGS sequence"/>
</dbReference>
<evidence type="ECO:0000313" key="4">
    <source>
        <dbReference type="Proteomes" id="UP001157126"/>
    </source>
</evidence>
<dbReference type="EMBL" id="BSUO01000001">
    <property type="protein sequence ID" value="GMA40738.1"/>
    <property type="molecule type" value="Genomic_DNA"/>
</dbReference>
<dbReference type="NCBIfam" id="TIGR03083">
    <property type="entry name" value="maleylpyruvate isomerase family mycothiol-dependent enzyme"/>
    <property type="match status" value="1"/>
</dbReference>
<evidence type="ECO:0000256" key="1">
    <source>
        <dbReference type="SAM" id="MobiDB-lite"/>
    </source>
</evidence>
<dbReference type="InterPro" id="IPR034660">
    <property type="entry name" value="DinB/YfiT-like"/>
</dbReference>
<dbReference type="RefSeq" id="WP_284304388.1">
    <property type="nucleotide sequence ID" value="NZ_BSUO01000001.1"/>
</dbReference>
<organism evidence="3 4">
    <name type="scientific">Mobilicoccus caccae</name>
    <dbReference type="NCBI Taxonomy" id="1859295"/>
    <lineage>
        <taxon>Bacteria</taxon>
        <taxon>Bacillati</taxon>
        <taxon>Actinomycetota</taxon>
        <taxon>Actinomycetes</taxon>
        <taxon>Micrococcales</taxon>
        <taxon>Dermatophilaceae</taxon>
        <taxon>Mobilicoccus</taxon>
    </lineage>
</organism>
<dbReference type="InterPro" id="IPR036527">
    <property type="entry name" value="SCP2_sterol-bd_dom_sf"/>
</dbReference>
<dbReference type="InterPro" id="IPR024344">
    <property type="entry name" value="MDMPI_metal-binding"/>
</dbReference>
<evidence type="ECO:0000259" key="2">
    <source>
        <dbReference type="Pfam" id="PF11716"/>
    </source>
</evidence>
<evidence type="ECO:0000313" key="3">
    <source>
        <dbReference type="EMBL" id="GMA40738.1"/>
    </source>
</evidence>
<accession>A0ABQ6ITW8</accession>
<feature type="region of interest" description="Disordered" evidence="1">
    <location>
        <begin position="224"/>
        <end position="246"/>
    </location>
</feature>
<name>A0ABQ6ITW8_9MICO</name>
<dbReference type="Gene3D" id="1.20.120.450">
    <property type="entry name" value="dinb family like domain"/>
    <property type="match status" value="1"/>
</dbReference>
<sequence>MTARHDDTPHWLDLAHAGTEHFDRVLAALSDEDMDGPSAVPGWTRRHVIAHVGHNAFALARLVDWGRTGVENRMYASTDHRDAEIQEGAQLPPAEIRALAADGEQTLAAGWASLPEERWGERIVTAQGVDRPVSDTPWMRVREVWIHAVDLGTGASFSDIPADIQERLVAEIWGLWDKREQNSGLALEITDGGSSFGERGDDVVVVTGPLVGVTRWAAGRGEEPGAALEAHRGGEPVAVPEPPRWL</sequence>
<dbReference type="InterPro" id="IPR017517">
    <property type="entry name" value="Maleyloyr_isom"/>
</dbReference>
<dbReference type="Pfam" id="PF11716">
    <property type="entry name" value="MDMPI_N"/>
    <property type="match status" value="1"/>
</dbReference>
<keyword evidence="3" id="KW-0413">Isomerase</keyword>
<comment type="caution">
    <text evidence="3">The sequence shown here is derived from an EMBL/GenBank/DDBJ whole genome shotgun (WGS) entry which is preliminary data.</text>
</comment>